<gene>
    <name evidence="1" type="ORF">A3860_13665</name>
</gene>
<dbReference type="InterPro" id="IPR008969">
    <property type="entry name" value="CarboxyPept-like_regulatory"/>
</dbReference>
<dbReference type="AlphaFoldDB" id="A0A1V9G7H0"/>
<dbReference type="STRING" id="1703345.A3860_13665"/>
<protein>
    <recommendedName>
        <fullName evidence="3">Carboxypeptidase-like regulatory domain-containing protein</fullName>
    </recommendedName>
</protein>
<dbReference type="RefSeq" id="WP_081145468.1">
    <property type="nucleotide sequence ID" value="NZ_LVYD01000002.1"/>
</dbReference>
<dbReference type="Proteomes" id="UP000192796">
    <property type="component" value="Unassembled WGS sequence"/>
</dbReference>
<keyword evidence="2" id="KW-1185">Reference proteome</keyword>
<evidence type="ECO:0008006" key="3">
    <source>
        <dbReference type="Google" id="ProtNLM"/>
    </source>
</evidence>
<dbReference type="EMBL" id="LVYD01000002">
    <property type="protein sequence ID" value="OQP66527.1"/>
    <property type="molecule type" value="Genomic_DNA"/>
</dbReference>
<sequence length="255" mass="29227">MKRTIIFLRPILSLFLILLCQTGFAQLVIKGTVYDKQARYGVPSVSVLSNSGTGTMTDSLGRYSLKVPANDSIYFSYLGKLTAKFPVKNLNPDQPLDISLPVSIDSLPAVTVRQPSYRMDSIANRNEYRKIFDNDATYLSAPGGGFGFGIGFDLIFNARKIRSMEHLKARLEREEKEKYVDHRFTKALVKRITGLTPPALDTFMVQYRPEYETLKSFETDYEYYSYIKTFSTYFKERWKNDHPAETSDSTFRATF</sequence>
<evidence type="ECO:0000313" key="1">
    <source>
        <dbReference type="EMBL" id="OQP66527.1"/>
    </source>
</evidence>
<proteinExistence type="predicted"/>
<comment type="caution">
    <text evidence="1">The sequence shown here is derived from an EMBL/GenBank/DDBJ whole genome shotgun (WGS) entry which is preliminary data.</text>
</comment>
<dbReference type="Pfam" id="PF13715">
    <property type="entry name" value="CarbopepD_reg_2"/>
    <property type="match status" value="1"/>
</dbReference>
<evidence type="ECO:0000313" key="2">
    <source>
        <dbReference type="Proteomes" id="UP000192796"/>
    </source>
</evidence>
<reference evidence="1 2" key="1">
    <citation type="submission" date="2016-03" db="EMBL/GenBank/DDBJ databases">
        <title>Niastella vici sp. nov., isolated from farmland soil.</title>
        <authorList>
            <person name="Chen L."/>
            <person name="Wang D."/>
            <person name="Yang S."/>
            <person name="Wang G."/>
        </authorList>
    </citation>
    <scope>NUCLEOTIDE SEQUENCE [LARGE SCALE GENOMIC DNA]</scope>
    <source>
        <strain evidence="1 2">DJ57</strain>
    </source>
</reference>
<organism evidence="1 2">
    <name type="scientific">Niastella vici</name>
    <dbReference type="NCBI Taxonomy" id="1703345"/>
    <lineage>
        <taxon>Bacteria</taxon>
        <taxon>Pseudomonadati</taxon>
        <taxon>Bacteroidota</taxon>
        <taxon>Chitinophagia</taxon>
        <taxon>Chitinophagales</taxon>
        <taxon>Chitinophagaceae</taxon>
        <taxon>Niastella</taxon>
    </lineage>
</organism>
<dbReference type="SUPFAM" id="SSF49464">
    <property type="entry name" value="Carboxypeptidase regulatory domain-like"/>
    <property type="match status" value="1"/>
</dbReference>
<accession>A0A1V9G7H0</accession>
<dbReference type="OrthoDB" id="714262at2"/>
<name>A0A1V9G7H0_9BACT</name>